<dbReference type="SUPFAM" id="SSF48452">
    <property type="entry name" value="TPR-like"/>
    <property type="match status" value="1"/>
</dbReference>
<accession>X1C8S1</accession>
<proteinExistence type="predicted"/>
<reference evidence="1" key="1">
    <citation type="journal article" date="2014" name="Front. Microbiol.">
        <title>High frequency of phylogenetically diverse reductive dehalogenase-homologous genes in deep subseafloor sedimentary metagenomes.</title>
        <authorList>
            <person name="Kawai M."/>
            <person name="Futagami T."/>
            <person name="Toyoda A."/>
            <person name="Takaki Y."/>
            <person name="Nishi S."/>
            <person name="Hori S."/>
            <person name="Arai W."/>
            <person name="Tsubouchi T."/>
            <person name="Morono Y."/>
            <person name="Uchiyama I."/>
            <person name="Ito T."/>
            <person name="Fujiyama A."/>
            <person name="Inagaki F."/>
            <person name="Takami H."/>
        </authorList>
    </citation>
    <scope>NUCLEOTIDE SEQUENCE</scope>
    <source>
        <strain evidence="1">Expedition CK06-06</strain>
    </source>
</reference>
<dbReference type="InterPro" id="IPR011990">
    <property type="entry name" value="TPR-like_helical_dom_sf"/>
</dbReference>
<name>X1C8S1_9ZZZZ</name>
<organism evidence="1">
    <name type="scientific">marine sediment metagenome</name>
    <dbReference type="NCBI Taxonomy" id="412755"/>
    <lineage>
        <taxon>unclassified sequences</taxon>
        <taxon>metagenomes</taxon>
        <taxon>ecological metagenomes</taxon>
    </lineage>
</organism>
<protein>
    <submittedName>
        <fullName evidence="1">Uncharacterized protein</fullName>
    </submittedName>
</protein>
<dbReference type="EMBL" id="BART01010611">
    <property type="protein sequence ID" value="GAG89687.1"/>
    <property type="molecule type" value="Genomic_DNA"/>
</dbReference>
<sequence length="96" mass="11052">MEETKAILFAKCNKLREAENSIDWFHARIDKNARAILSLARVHAALGQIDNAFTWLDHAYQERVVGLVLINVDPSYDPLRADPRFDQFLSRMRLPG</sequence>
<gene>
    <name evidence="1" type="ORF">S01H4_22994</name>
</gene>
<evidence type="ECO:0000313" key="1">
    <source>
        <dbReference type="EMBL" id="GAG89687.1"/>
    </source>
</evidence>
<dbReference type="NCBIfam" id="NF047558">
    <property type="entry name" value="TPR_END_plus"/>
    <property type="match status" value="1"/>
</dbReference>
<dbReference type="AlphaFoldDB" id="X1C8S1"/>
<comment type="caution">
    <text evidence="1">The sequence shown here is derived from an EMBL/GenBank/DDBJ whole genome shotgun (WGS) entry which is preliminary data.</text>
</comment>